<dbReference type="PANTHER" id="PTHR30251">
    <property type="entry name" value="PILUS ASSEMBLY CHAPERONE"/>
    <property type="match status" value="1"/>
</dbReference>
<proteinExistence type="inferred from homology"/>
<accession>A0ABQ6QDQ6</accession>
<dbReference type="InterPro" id="IPR036316">
    <property type="entry name" value="Pili_assmbl_chap_C_dom_sf"/>
</dbReference>
<dbReference type="InterPro" id="IPR013783">
    <property type="entry name" value="Ig-like_fold"/>
</dbReference>
<evidence type="ECO:0000256" key="3">
    <source>
        <dbReference type="ARBA" id="ARBA00022729"/>
    </source>
</evidence>
<sequence length="242" mass="26037">MKRNPRPAMLASMLVTLAALSATAHAGVVVDGTRFHLSAEESELTVRLMNPDQTSSLVQSWIDDGDANSTPASPSNVPFVIRPPVARVAAGGEQVLRIVSAGQPAAQDREGLYYLNLLDVPATEATTDPQLQLAVRSRFPLYYRPQGLSSAGAADAPKKLKWSLVREAQAWSLRADNPTPYHVSLVSAGSSQPIEGGLITPFASSTYRLSQAQYNALTTDISIEYRTEKGRTATLTSPLHRP</sequence>
<comment type="caution">
    <text evidence="8">The sequence shown here is derived from an EMBL/GenBank/DDBJ whole genome shotgun (WGS) entry which is preliminary data.</text>
</comment>
<keyword evidence="5" id="KW-0143">Chaperone</keyword>
<dbReference type="PANTHER" id="PTHR30251:SF2">
    <property type="entry name" value="FIMBRIAL CHAPERONE YADV-RELATED"/>
    <property type="match status" value="1"/>
</dbReference>
<feature type="domain" description="Pili assembly chaperone N-terminal" evidence="7">
    <location>
        <begin position="27"/>
        <end position="148"/>
    </location>
</feature>
<evidence type="ECO:0000313" key="9">
    <source>
        <dbReference type="Proteomes" id="UP001306668"/>
    </source>
</evidence>
<evidence type="ECO:0000256" key="5">
    <source>
        <dbReference type="ARBA" id="ARBA00023186"/>
    </source>
</evidence>
<keyword evidence="9" id="KW-1185">Reference proteome</keyword>
<dbReference type="SUPFAM" id="SSF49354">
    <property type="entry name" value="PapD-like"/>
    <property type="match status" value="1"/>
</dbReference>
<evidence type="ECO:0000256" key="1">
    <source>
        <dbReference type="ARBA" id="ARBA00004418"/>
    </source>
</evidence>
<dbReference type="Pfam" id="PF00345">
    <property type="entry name" value="PapD_N"/>
    <property type="match status" value="1"/>
</dbReference>
<comment type="subcellular location">
    <subcellularLocation>
        <location evidence="1">Periplasm</location>
    </subcellularLocation>
</comment>
<feature type="signal peptide" evidence="6">
    <location>
        <begin position="1"/>
        <end position="26"/>
    </location>
</feature>
<dbReference type="InterPro" id="IPR050643">
    <property type="entry name" value="Periplasmic_pilus_chap"/>
</dbReference>
<dbReference type="InterPro" id="IPR016147">
    <property type="entry name" value="Pili_assmbl_chaperone_N"/>
</dbReference>
<dbReference type="InterPro" id="IPR008962">
    <property type="entry name" value="PapD-like_sf"/>
</dbReference>
<keyword evidence="4" id="KW-0574">Periplasm</keyword>
<evidence type="ECO:0000256" key="6">
    <source>
        <dbReference type="SAM" id="SignalP"/>
    </source>
</evidence>
<dbReference type="PRINTS" id="PR00969">
    <property type="entry name" value="CHAPERONPILI"/>
</dbReference>
<dbReference type="SUPFAM" id="SSF49584">
    <property type="entry name" value="Periplasmic chaperone C-domain"/>
    <property type="match status" value="1"/>
</dbReference>
<dbReference type="Gene3D" id="2.60.40.10">
    <property type="entry name" value="Immunoglobulins"/>
    <property type="match status" value="2"/>
</dbReference>
<evidence type="ECO:0000256" key="2">
    <source>
        <dbReference type="ARBA" id="ARBA00007399"/>
    </source>
</evidence>
<keyword evidence="3 6" id="KW-0732">Signal</keyword>
<reference evidence="9" key="1">
    <citation type="submission" date="2023-07" db="EMBL/GenBank/DDBJ databases">
        <title>Genome sequence of Stenotrophomonas sp. Alg010 isolated from Sargassum waste.</title>
        <authorList>
            <person name="Mohapatra"/>
            <person name="B.R."/>
        </authorList>
    </citation>
    <scope>NUCLEOTIDE SEQUENCE [LARGE SCALE GENOMIC DNA]</scope>
    <source>
        <strain evidence="9">Alg010</strain>
    </source>
</reference>
<organism evidence="8 9">
    <name type="scientific">Stenotrophomonas sepilia</name>
    <dbReference type="NCBI Taxonomy" id="2860290"/>
    <lineage>
        <taxon>Bacteria</taxon>
        <taxon>Pseudomonadati</taxon>
        <taxon>Pseudomonadota</taxon>
        <taxon>Gammaproteobacteria</taxon>
        <taxon>Lysobacterales</taxon>
        <taxon>Lysobacteraceae</taxon>
        <taxon>Stenotrophomonas</taxon>
        <taxon>Stenotrophomonas maltophilia group</taxon>
    </lineage>
</organism>
<evidence type="ECO:0000313" key="8">
    <source>
        <dbReference type="EMBL" id="GMR28326.1"/>
    </source>
</evidence>
<evidence type="ECO:0000259" key="7">
    <source>
        <dbReference type="Pfam" id="PF00345"/>
    </source>
</evidence>
<name>A0ABQ6QDQ6_9GAMM</name>
<protein>
    <submittedName>
        <fullName evidence="8">Fimbria/pilus periplasmic chaperone</fullName>
    </submittedName>
</protein>
<gene>
    <name evidence="8" type="ORF">STENOSP10_25460</name>
</gene>
<dbReference type="EMBL" id="BTRJ01000026">
    <property type="protein sequence ID" value="GMR28326.1"/>
    <property type="molecule type" value="Genomic_DNA"/>
</dbReference>
<feature type="chain" id="PRO_5045945843" evidence="6">
    <location>
        <begin position="27"/>
        <end position="242"/>
    </location>
</feature>
<dbReference type="RefSeq" id="WP_338167856.1">
    <property type="nucleotide sequence ID" value="NZ_BTRJ01000026.1"/>
</dbReference>
<dbReference type="InterPro" id="IPR001829">
    <property type="entry name" value="Pili_assmbl_chaperone_bac"/>
</dbReference>
<comment type="similarity">
    <text evidence="2">Belongs to the periplasmic pilus chaperone family.</text>
</comment>
<dbReference type="Proteomes" id="UP001306668">
    <property type="component" value="Unassembled WGS sequence"/>
</dbReference>
<evidence type="ECO:0000256" key="4">
    <source>
        <dbReference type="ARBA" id="ARBA00022764"/>
    </source>
</evidence>